<dbReference type="SMART" id="SM00967">
    <property type="entry name" value="SpoU_sub_bind"/>
    <property type="match status" value="1"/>
</dbReference>
<name>A0A9D2BEC6_9FIRM</name>
<dbReference type="Proteomes" id="UP000886805">
    <property type="component" value="Unassembled WGS sequence"/>
</dbReference>
<comment type="similarity">
    <text evidence="1">Belongs to the class IV-like SAM-binding methyltransferase superfamily. RNA methyltransferase TrmH family.</text>
</comment>
<dbReference type="Pfam" id="PF00588">
    <property type="entry name" value="SpoU_methylase"/>
    <property type="match status" value="1"/>
</dbReference>
<keyword evidence="3" id="KW-0808">Transferase</keyword>
<reference evidence="5" key="2">
    <citation type="submission" date="2021-04" db="EMBL/GenBank/DDBJ databases">
        <authorList>
            <person name="Gilroy R."/>
        </authorList>
    </citation>
    <scope>NUCLEOTIDE SEQUENCE</scope>
    <source>
        <strain evidence="5">ChiSxjej3B15-1167</strain>
    </source>
</reference>
<dbReference type="GO" id="GO:0003723">
    <property type="term" value="F:RNA binding"/>
    <property type="evidence" value="ECO:0007669"/>
    <property type="project" value="InterPro"/>
</dbReference>
<organism evidence="5 6">
    <name type="scientific">Candidatus Anaerobutyricum stercoripullorum</name>
    <dbReference type="NCBI Taxonomy" id="2838456"/>
    <lineage>
        <taxon>Bacteria</taxon>
        <taxon>Bacillati</taxon>
        <taxon>Bacillota</taxon>
        <taxon>Clostridia</taxon>
        <taxon>Lachnospirales</taxon>
        <taxon>Lachnospiraceae</taxon>
        <taxon>Anaerobutyricum</taxon>
    </lineage>
</organism>
<dbReference type="EMBL" id="DXEQ01000262">
    <property type="protein sequence ID" value="HIX73091.1"/>
    <property type="molecule type" value="Genomic_DNA"/>
</dbReference>
<dbReference type="CDD" id="cd18095">
    <property type="entry name" value="SpoU-like_rRNA-MTase"/>
    <property type="match status" value="1"/>
</dbReference>
<evidence type="ECO:0000313" key="6">
    <source>
        <dbReference type="Proteomes" id="UP000886805"/>
    </source>
</evidence>
<dbReference type="InterPro" id="IPR029028">
    <property type="entry name" value="Alpha/beta_knot_MTases"/>
</dbReference>
<dbReference type="InterPro" id="IPR001537">
    <property type="entry name" value="SpoU_MeTrfase"/>
</dbReference>
<reference evidence="5" key="1">
    <citation type="journal article" date="2021" name="PeerJ">
        <title>Extensive microbial diversity within the chicken gut microbiome revealed by metagenomics and culture.</title>
        <authorList>
            <person name="Gilroy R."/>
            <person name="Ravi A."/>
            <person name="Getino M."/>
            <person name="Pursley I."/>
            <person name="Horton D.L."/>
            <person name="Alikhan N.F."/>
            <person name="Baker D."/>
            <person name="Gharbi K."/>
            <person name="Hall N."/>
            <person name="Watson M."/>
            <person name="Adriaenssens E.M."/>
            <person name="Foster-Nyarko E."/>
            <person name="Jarju S."/>
            <person name="Secka A."/>
            <person name="Antonio M."/>
            <person name="Oren A."/>
            <person name="Chaudhuri R.R."/>
            <person name="La Ragione R."/>
            <person name="Hildebrand F."/>
            <person name="Pallen M.J."/>
        </authorList>
    </citation>
    <scope>NUCLEOTIDE SEQUENCE</scope>
    <source>
        <strain evidence="5">ChiSxjej3B15-1167</strain>
    </source>
</reference>
<dbReference type="GO" id="GO:0005737">
    <property type="term" value="C:cytoplasm"/>
    <property type="evidence" value="ECO:0007669"/>
    <property type="project" value="UniProtKB-ARBA"/>
</dbReference>
<dbReference type="Gene3D" id="3.40.1280.10">
    <property type="match status" value="1"/>
</dbReference>
<dbReference type="InterPro" id="IPR051259">
    <property type="entry name" value="rRNA_Methyltransferase"/>
</dbReference>
<gene>
    <name evidence="5" type="ORF">H9849_08725</name>
</gene>
<dbReference type="InterPro" id="IPR029026">
    <property type="entry name" value="tRNA_m1G_MTases_N"/>
</dbReference>
<evidence type="ECO:0000256" key="1">
    <source>
        <dbReference type="ARBA" id="ARBA00007228"/>
    </source>
</evidence>
<dbReference type="Pfam" id="PF22435">
    <property type="entry name" value="MRM3-like_sub_bind"/>
    <property type="match status" value="1"/>
</dbReference>
<feature type="domain" description="RNA 2-O ribose methyltransferase substrate binding" evidence="4">
    <location>
        <begin position="30"/>
        <end position="97"/>
    </location>
</feature>
<dbReference type="Gene3D" id="3.30.1330.30">
    <property type="match status" value="1"/>
</dbReference>
<dbReference type="PANTHER" id="PTHR43191">
    <property type="entry name" value="RRNA METHYLTRANSFERASE 3"/>
    <property type="match status" value="1"/>
</dbReference>
<dbReference type="GO" id="GO:0032259">
    <property type="term" value="P:methylation"/>
    <property type="evidence" value="ECO:0007669"/>
    <property type="project" value="UniProtKB-KW"/>
</dbReference>
<keyword evidence="2 5" id="KW-0489">Methyltransferase</keyword>
<comment type="caution">
    <text evidence="5">The sequence shown here is derived from an EMBL/GenBank/DDBJ whole genome shotgun (WGS) entry which is preliminary data.</text>
</comment>
<dbReference type="SUPFAM" id="SSF55315">
    <property type="entry name" value="L30e-like"/>
    <property type="match status" value="1"/>
</dbReference>
<evidence type="ECO:0000256" key="3">
    <source>
        <dbReference type="ARBA" id="ARBA00022679"/>
    </source>
</evidence>
<sequence length="258" mass="28727">MITSTSNSRVKNIINLKNSARARRQQNCFLVEGPRMFFEVPKERLLEVYVTEAFAEKYRDRLEGCRYEVISDAVCRHLSDTKTPQGVTALVKKQEVSLESLLTGESSPCLFLLENLQDPGNMGTILRTSEGAGVTGIIMNRESVDPYNPKVIRSTMGAIFRVPFVIVDDFGPVLSALKEAGVTTYAAHLDGQEFYRQDYRGGCAFFIGNEGNGLSAELTAQADRRIRIPMKGQVESLNAAVAATVLMYEALRQREWSD</sequence>
<evidence type="ECO:0000259" key="4">
    <source>
        <dbReference type="SMART" id="SM00967"/>
    </source>
</evidence>
<evidence type="ECO:0000313" key="5">
    <source>
        <dbReference type="EMBL" id="HIX73091.1"/>
    </source>
</evidence>
<evidence type="ECO:0000256" key="2">
    <source>
        <dbReference type="ARBA" id="ARBA00022603"/>
    </source>
</evidence>
<dbReference type="PANTHER" id="PTHR43191:SF2">
    <property type="entry name" value="RRNA METHYLTRANSFERASE 3, MITOCHONDRIAL"/>
    <property type="match status" value="1"/>
</dbReference>
<dbReference type="InterPro" id="IPR053888">
    <property type="entry name" value="MRM3-like_sub_bind"/>
</dbReference>
<dbReference type="SUPFAM" id="SSF75217">
    <property type="entry name" value="alpha/beta knot"/>
    <property type="match status" value="1"/>
</dbReference>
<dbReference type="InterPro" id="IPR013123">
    <property type="entry name" value="SpoU_subst-bd"/>
</dbReference>
<proteinExistence type="inferred from homology"/>
<protein>
    <submittedName>
        <fullName evidence="5">RNA methyltransferase</fullName>
    </submittedName>
</protein>
<accession>A0A9D2BEC6</accession>
<dbReference type="GO" id="GO:0006396">
    <property type="term" value="P:RNA processing"/>
    <property type="evidence" value="ECO:0007669"/>
    <property type="project" value="InterPro"/>
</dbReference>
<dbReference type="InterPro" id="IPR029064">
    <property type="entry name" value="Ribosomal_eL30-like_sf"/>
</dbReference>
<dbReference type="GO" id="GO:0008173">
    <property type="term" value="F:RNA methyltransferase activity"/>
    <property type="evidence" value="ECO:0007669"/>
    <property type="project" value="InterPro"/>
</dbReference>
<dbReference type="AlphaFoldDB" id="A0A9D2BEC6"/>